<organism evidence="1">
    <name type="scientific">uncultured prokaryote</name>
    <dbReference type="NCBI Taxonomy" id="198431"/>
    <lineage>
        <taxon>unclassified sequences</taxon>
        <taxon>environmental samples</taxon>
    </lineage>
</organism>
<reference evidence="1" key="2">
    <citation type="submission" date="2015-07" db="EMBL/GenBank/DDBJ databases">
        <title>Plasmids, circular viruses and viroids from rat gut.</title>
        <authorList>
            <person name="Jorgensen T.J."/>
            <person name="Hansen M.A."/>
            <person name="Xu Z."/>
            <person name="Tabak M.A."/>
            <person name="Sorensen S.J."/>
            <person name="Hansen L.H."/>
        </authorList>
    </citation>
    <scope>NUCLEOTIDE SEQUENCE</scope>
    <source>
        <strain evidence="1">RGFK1477</strain>
    </source>
</reference>
<name>A0A0H5QNI9_9ZZZZ</name>
<sequence length="79" mass="8989">MSQENVPGPRYHQVRMSLTGNRRNQWSYSLTASSYQRGAPKLIHNSDGLWLPSPWPVADLEDGRLLILDLLSQPQLPYA</sequence>
<accession>A0A0H5QNI9</accession>
<evidence type="ECO:0000313" key="1">
    <source>
        <dbReference type="EMBL" id="CRY97307.1"/>
    </source>
</evidence>
<dbReference type="EMBL" id="LN854017">
    <property type="protein sequence ID" value="CRY97307.1"/>
    <property type="molecule type" value="Genomic_DNA"/>
</dbReference>
<dbReference type="AlphaFoldDB" id="A0A0H5QNI9"/>
<reference evidence="1" key="1">
    <citation type="submission" date="2015-06" db="EMBL/GenBank/DDBJ databases">
        <authorList>
            <person name="Joergensen T."/>
        </authorList>
    </citation>
    <scope>NUCLEOTIDE SEQUENCE</scope>
    <source>
        <strain evidence="1">RGFK1477</strain>
    </source>
</reference>
<protein>
    <submittedName>
        <fullName evidence="1">Uncharacterized protein</fullName>
    </submittedName>
</protein>
<proteinExistence type="predicted"/>